<dbReference type="InterPro" id="IPR005123">
    <property type="entry name" value="Oxoglu/Fe-dep_dioxygenase_dom"/>
</dbReference>
<dbReference type="InterPro" id="IPR027443">
    <property type="entry name" value="IPNS-like_sf"/>
</dbReference>
<dbReference type="Pfam" id="PF14226">
    <property type="entry name" value="DIOX_N"/>
    <property type="match status" value="1"/>
</dbReference>
<dbReference type="eggNOG" id="KOG0143">
    <property type="taxonomic scope" value="Eukaryota"/>
</dbReference>
<comment type="caution">
    <text evidence="4">The sequence shown here is derived from an EMBL/GenBank/DDBJ whole genome shotgun (WGS) entry which is preliminary data.</text>
</comment>
<dbReference type="InterPro" id="IPR050231">
    <property type="entry name" value="Iron_ascorbate_oxido_reductase"/>
</dbReference>
<dbReference type="VEuPathDB" id="FungiDB:C5L36_0C11170"/>
<evidence type="ECO:0000259" key="3">
    <source>
        <dbReference type="PROSITE" id="PS51471"/>
    </source>
</evidence>
<accession>A0A099P152</accession>
<dbReference type="AlphaFoldDB" id="A0A099P152"/>
<dbReference type="GO" id="GO:0044283">
    <property type="term" value="P:small molecule biosynthetic process"/>
    <property type="evidence" value="ECO:0007669"/>
    <property type="project" value="UniProtKB-ARBA"/>
</dbReference>
<feature type="coiled-coil region" evidence="1">
    <location>
        <begin position="472"/>
        <end position="569"/>
    </location>
</feature>
<gene>
    <name evidence="4" type="ORF">JL09_g2205</name>
</gene>
<dbReference type="PANTHER" id="PTHR47990">
    <property type="entry name" value="2-OXOGLUTARATE (2OG) AND FE(II)-DEPENDENT OXYGENASE SUPERFAMILY PROTEIN-RELATED"/>
    <property type="match status" value="1"/>
</dbReference>
<dbReference type="SUPFAM" id="SSF51197">
    <property type="entry name" value="Clavaminate synthase-like"/>
    <property type="match status" value="1"/>
</dbReference>
<name>A0A099P152_PICKU</name>
<dbReference type="Gene3D" id="2.60.120.330">
    <property type="entry name" value="B-lactam Antibiotic, Isopenicillin N Synthase, Chain"/>
    <property type="match status" value="1"/>
</dbReference>
<dbReference type="Proteomes" id="UP000029867">
    <property type="component" value="Unassembled WGS sequence"/>
</dbReference>
<feature type="compositionally biased region" description="Polar residues" evidence="2">
    <location>
        <begin position="614"/>
        <end position="629"/>
    </location>
</feature>
<dbReference type="Pfam" id="PF03171">
    <property type="entry name" value="2OG-FeII_Oxy"/>
    <property type="match status" value="1"/>
</dbReference>
<dbReference type="VEuPathDB" id="FungiDB:C5L36_0C11180"/>
<protein>
    <recommendedName>
        <fullName evidence="3">Fe2OG dioxygenase domain-containing protein</fullName>
    </recommendedName>
</protein>
<dbReference type="PROSITE" id="PS51471">
    <property type="entry name" value="FE2OG_OXY"/>
    <property type="match status" value="1"/>
</dbReference>
<evidence type="ECO:0000256" key="1">
    <source>
        <dbReference type="SAM" id="Coils"/>
    </source>
</evidence>
<feature type="region of interest" description="Disordered" evidence="2">
    <location>
        <begin position="605"/>
        <end position="683"/>
    </location>
</feature>
<keyword evidence="1" id="KW-0175">Coiled coil</keyword>
<evidence type="ECO:0000256" key="2">
    <source>
        <dbReference type="SAM" id="MobiDB-lite"/>
    </source>
</evidence>
<dbReference type="EMBL" id="JQFK01000017">
    <property type="protein sequence ID" value="KGK38635.1"/>
    <property type="molecule type" value="Genomic_DNA"/>
</dbReference>
<reference evidence="5" key="1">
    <citation type="journal article" date="2014" name="Microb. Cell Fact.">
        <title>Exploiting Issatchenkia orientalis SD108 for succinic acid production.</title>
        <authorList>
            <person name="Xiao H."/>
            <person name="Shao Z."/>
            <person name="Jiang Y."/>
            <person name="Dole S."/>
            <person name="Zhao H."/>
        </authorList>
    </citation>
    <scope>NUCLEOTIDE SEQUENCE [LARGE SCALE GENOMIC DNA]</scope>
    <source>
        <strain evidence="5">SD108</strain>
    </source>
</reference>
<feature type="compositionally biased region" description="Basic and acidic residues" evidence="2">
    <location>
        <begin position="633"/>
        <end position="650"/>
    </location>
</feature>
<proteinExistence type="predicted"/>
<dbReference type="InterPro" id="IPR026992">
    <property type="entry name" value="DIOX_N"/>
</dbReference>
<evidence type="ECO:0000313" key="4">
    <source>
        <dbReference type="EMBL" id="KGK38635.1"/>
    </source>
</evidence>
<organism evidence="4 5">
    <name type="scientific">Pichia kudriavzevii</name>
    <name type="common">Yeast</name>
    <name type="synonym">Issatchenkia orientalis</name>
    <dbReference type="NCBI Taxonomy" id="4909"/>
    <lineage>
        <taxon>Eukaryota</taxon>
        <taxon>Fungi</taxon>
        <taxon>Dikarya</taxon>
        <taxon>Ascomycota</taxon>
        <taxon>Saccharomycotina</taxon>
        <taxon>Pichiomycetes</taxon>
        <taxon>Pichiales</taxon>
        <taxon>Pichiaceae</taxon>
        <taxon>Pichia</taxon>
    </lineage>
</organism>
<dbReference type="InterPro" id="IPR044861">
    <property type="entry name" value="IPNS-like_FE2OG_OXY"/>
</dbReference>
<feature type="domain" description="Fe2OG dioxygenase" evidence="3">
    <location>
        <begin position="168"/>
        <end position="298"/>
    </location>
</feature>
<feature type="compositionally biased region" description="Acidic residues" evidence="2">
    <location>
        <begin position="651"/>
        <end position="665"/>
    </location>
</feature>
<sequence length="683" mass="78906">MDQTKLEIIDLNDISKKNAEKIVHASSTQGFLMFEGHGITEEEVNQLFEYSHDYFKQSLDVKNRCPIQLDNTGYTAFGIENLEENDLQRGFGDPKEGFNFANFNLRTGIPNQQIPEFWEDKIDVISATVCKLRNCLKRSLRLLAEGLEIETSNGIDHDWFVERHHDDHFSGTTFRFLRYPSPVQPGSTEEEKAKHKELNVAGAHTDYGTITMLFQKKEESGLQLYSQVNKRWEEVPYVPTSPKYAASNEAAPLIVNIGDQLCYWTNGYLKSTIHRVRFPKELLDQGKDRYSIVLFAHPGDDTLLEPVPSKIISKLKGRGASEYMEKHGVAQTAGQHLTNRLNVELKQIITKYRYMLKGLGKWIDGLNHSNSPEKADYIEQIDDDIYLCDEELERIHHRIRHCLDDDKDYIPSEEKEGIEDTLRLMHEETERWGNTELHTVKNAETTYPKLIVNKILNMNYGTATTNSSVTACVSFKKRYSKLLLDKEELERNYEKLKSTNKKVYSSYCDLLDEVKLLKKANQEYKGKLQNESNERKLEKAEVEKLKAAVARLESENQEKDQRLKQLRFDNSKLSKTVSDKEDEMIKLRGSALATKMKLERAERLINKREGQPKLQKSSQIISSGTSTEYGESAVRKERLNPRRAEPPKKEEEEEEEEEDKDEVDDTISLLEKKYSNKTKQPSL</sequence>
<dbReference type="HOGENOM" id="CLU_402809_0_0_1"/>
<evidence type="ECO:0000313" key="5">
    <source>
        <dbReference type="Proteomes" id="UP000029867"/>
    </source>
</evidence>